<proteinExistence type="predicted"/>
<sequence length="500" mass="55184">MQLSRTLSFLLLILIFHHVQTAAPAKRVTDEEVQCNENDASCQSNIRIQPTISPEIPKDELAFKTLISAASYETISNFHEAKVAHPPHQLGLPPLVENQPTNLPGFDLPDDTSSGIEQNPSSSEETVSSGLSRVETAVLSTCGVLVIAGIAVGIFVWRNTARNRQRHTDSDLEYEYEDEQDAANRDPVRRNLIRLNPVYSVSKEQPSSVHTFQEQGSQRDRNVSPTHEQQSKLSTELSRSESQTTSQSLILTSHHLRNSLYGPMFGGAPSIEPNSQSLTSSPQAIDIVQDPSTLTYPLQKFLKSSVSATHIPLAWASPSDSVGNSPNGISNNFNNEYTCDNIQEALHHNNDQTRKSMEQPSKSAHSLGHQLVNLFNKTSNITQNTKPLTKPKHPIVKLSNDNQLAIQVYTNKPISTTVTALGFFSPLDLPEDQYVPMRDAIGLPLVSRAEVMADPIRRLGKDEIALWEEGKRKKAIEVSKQRESTLVSPATLAAPDHCSQ</sequence>
<reference evidence="4 5" key="1">
    <citation type="submission" date="2016-03" db="EMBL/GenBank/DDBJ databases">
        <title>Choanephora cucurbitarum.</title>
        <authorList>
            <person name="Min B."/>
            <person name="Park H."/>
            <person name="Park J.-H."/>
            <person name="Shin H.-D."/>
            <person name="Choi I.-G."/>
        </authorList>
    </citation>
    <scope>NUCLEOTIDE SEQUENCE [LARGE SCALE GENOMIC DNA]</scope>
    <source>
        <strain evidence="4 5">KUS-F28377</strain>
    </source>
</reference>
<keyword evidence="2" id="KW-1133">Transmembrane helix</keyword>
<protein>
    <submittedName>
        <fullName evidence="4">Uncharacterized protein</fullName>
    </submittedName>
</protein>
<keyword evidence="3" id="KW-0732">Signal</keyword>
<feature type="chain" id="PRO_5008889848" evidence="3">
    <location>
        <begin position="22"/>
        <end position="500"/>
    </location>
</feature>
<feature type="transmembrane region" description="Helical" evidence="2">
    <location>
        <begin position="137"/>
        <end position="157"/>
    </location>
</feature>
<dbReference type="InParanoid" id="A0A1C7NRH5"/>
<feature type="compositionally biased region" description="Polar residues" evidence="1">
    <location>
        <begin position="202"/>
        <end position="216"/>
    </location>
</feature>
<feature type="region of interest" description="Disordered" evidence="1">
    <location>
        <begin position="197"/>
        <end position="247"/>
    </location>
</feature>
<gene>
    <name evidence="4" type="ORF">A0J61_00200</name>
</gene>
<keyword evidence="5" id="KW-1185">Reference proteome</keyword>
<evidence type="ECO:0000256" key="1">
    <source>
        <dbReference type="SAM" id="MobiDB-lite"/>
    </source>
</evidence>
<dbReference type="AlphaFoldDB" id="A0A1C7NRH5"/>
<keyword evidence="2" id="KW-0812">Transmembrane</keyword>
<evidence type="ECO:0000313" key="4">
    <source>
        <dbReference type="EMBL" id="OBZ91722.1"/>
    </source>
</evidence>
<evidence type="ECO:0000256" key="3">
    <source>
        <dbReference type="SAM" id="SignalP"/>
    </source>
</evidence>
<dbReference type="Proteomes" id="UP000093000">
    <property type="component" value="Unassembled WGS sequence"/>
</dbReference>
<keyword evidence="2" id="KW-0472">Membrane</keyword>
<feature type="compositionally biased region" description="Low complexity" evidence="1">
    <location>
        <begin position="121"/>
        <end position="130"/>
    </location>
</feature>
<feature type="compositionally biased region" description="Polar residues" evidence="1">
    <location>
        <begin position="111"/>
        <end position="120"/>
    </location>
</feature>
<comment type="caution">
    <text evidence="4">The sequence shown here is derived from an EMBL/GenBank/DDBJ whole genome shotgun (WGS) entry which is preliminary data.</text>
</comment>
<evidence type="ECO:0000256" key="2">
    <source>
        <dbReference type="SAM" id="Phobius"/>
    </source>
</evidence>
<dbReference type="EMBL" id="LUGH01000004">
    <property type="protein sequence ID" value="OBZ91722.1"/>
    <property type="molecule type" value="Genomic_DNA"/>
</dbReference>
<feature type="region of interest" description="Disordered" evidence="1">
    <location>
        <begin position="89"/>
        <end position="130"/>
    </location>
</feature>
<evidence type="ECO:0000313" key="5">
    <source>
        <dbReference type="Proteomes" id="UP000093000"/>
    </source>
</evidence>
<organism evidence="4 5">
    <name type="scientific">Choanephora cucurbitarum</name>
    <dbReference type="NCBI Taxonomy" id="101091"/>
    <lineage>
        <taxon>Eukaryota</taxon>
        <taxon>Fungi</taxon>
        <taxon>Fungi incertae sedis</taxon>
        <taxon>Mucoromycota</taxon>
        <taxon>Mucoromycotina</taxon>
        <taxon>Mucoromycetes</taxon>
        <taxon>Mucorales</taxon>
        <taxon>Mucorineae</taxon>
        <taxon>Choanephoraceae</taxon>
        <taxon>Choanephoroideae</taxon>
        <taxon>Choanephora</taxon>
    </lineage>
</organism>
<name>A0A1C7NRH5_9FUNG</name>
<feature type="signal peptide" evidence="3">
    <location>
        <begin position="1"/>
        <end position="21"/>
    </location>
</feature>
<feature type="compositionally biased region" description="Polar residues" evidence="1">
    <location>
        <begin position="223"/>
        <end position="237"/>
    </location>
</feature>
<dbReference type="OrthoDB" id="2290950at2759"/>
<accession>A0A1C7NRH5</accession>